<comment type="caution">
    <text evidence="14">The sequence shown here is derived from an EMBL/GenBank/DDBJ whole genome shotgun (WGS) entry which is preliminary data.</text>
</comment>
<name>A0A417YUR2_9BACI</name>
<dbReference type="Gene3D" id="3.50.30.40">
    <property type="entry name" value="Ribonuclease E inhibitor RraA/RraA-like"/>
    <property type="match status" value="1"/>
</dbReference>
<evidence type="ECO:0000256" key="3">
    <source>
        <dbReference type="ARBA" id="ARBA00008621"/>
    </source>
</evidence>
<dbReference type="InterPro" id="IPR005493">
    <property type="entry name" value="RraA/RraA-like"/>
</dbReference>
<evidence type="ECO:0000256" key="13">
    <source>
        <dbReference type="PIRSR" id="PIRSR605493-1"/>
    </source>
</evidence>
<comment type="cofactor">
    <cofactor evidence="13">
        <name>Mg(2+)</name>
        <dbReference type="ChEBI" id="CHEBI:18420"/>
    </cofactor>
</comment>
<evidence type="ECO:0000256" key="12">
    <source>
        <dbReference type="ARBA" id="ARBA00047973"/>
    </source>
</evidence>
<evidence type="ECO:0000313" key="14">
    <source>
        <dbReference type="EMBL" id="RHW40999.1"/>
    </source>
</evidence>
<organism evidence="14 15">
    <name type="scientific">Neobacillus notoginsengisoli</name>
    <dbReference type="NCBI Taxonomy" id="1578198"/>
    <lineage>
        <taxon>Bacteria</taxon>
        <taxon>Bacillati</taxon>
        <taxon>Bacillota</taxon>
        <taxon>Bacilli</taxon>
        <taxon>Bacillales</taxon>
        <taxon>Bacillaceae</taxon>
        <taxon>Neobacillus</taxon>
    </lineage>
</organism>
<evidence type="ECO:0000256" key="7">
    <source>
        <dbReference type="ARBA" id="ARBA00016549"/>
    </source>
</evidence>
<dbReference type="GO" id="GO:0008948">
    <property type="term" value="F:oxaloacetate decarboxylase activity"/>
    <property type="evidence" value="ECO:0007669"/>
    <property type="project" value="UniProtKB-EC"/>
</dbReference>
<evidence type="ECO:0000256" key="2">
    <source>
        <dbReference type="ARBA" id="ARBA00001968"/>
    </source>
</evidence>
<dbReference type="InterPro" id="IPR036704">
    <property type="entry name" value="RraA/RraA-like_sf"/>
</dbReference>
<dbReference type="PANTHER" id="PTHR33254:SF4">
    <property type="entry name" value="4-HYDROXY-4-METHYL-2-OXOGLUTARATE ALDOLASE 3-RELATED"/>
    <property type="match status" value="1"/>
</dbReference>
<protein>
    <recommendedName>
        <fullName evidence="7">Putative 4-hydroxy-4-methyl-2-oxoglutarate aldolase</fullName>
        <ecNumber evidence="6">4.1.1.112</ecNumber>
        <ecNumber evidence="5">4.1.3.17</ecNumber>
    </recommendedName>
    <alternativeName>
        <fullName evidence="11">Oxaloacetate decarboxylase</fullName>
    </alternativeName>
    <alternativeName>
        <fullName evidence="9">Regulator of ribonuclease activity homolog</fullName>
    </alternativeName>
    <alternativeName>
        <fullName evidence="10">RraA-like protein</fullName>
    </alternativeName>
</protein>
<dbReference type="CDD" id="cd16841">
    <property type="entry name" value="RraA_family"/>
    <property type="match status" value="1"/>
</dbReference>
<evidence type="ECO:0000256" key="8">
    <source>
        <dbReference type="ARBA" id="ARBA00025046"/>
    </source>
</evidence>
<feature type="binding site" evidence="13">
    <location>
        <position position="105"/>
    </location>
    <ligand>
        <name>substrate</name>
    </ligand>
</feature>
<accession>A0A417YUR2</accession>
<dbReference type="GO" id="GO:0046872">
    <property type="term" value="F:metal ion binding"/>
    <property type="evidence" value="ECO:0007669"/>
    <property type="project" value="UniProtKB-KW"/>
</dbReference>
<evidence type="ECO:0000256" key="10">
    <source>
        <dbReference type="ARBA" id="ARBA00030169"/>
    </source>
</evidence>
<dbReference type="OrthoDB" id="9784786at2"/>
<comment type="catalytic activity">
    <reaction evidence="12">
        <text>oxaloacetate + H(+) = pyruvate + CO2</text>
        <dbReference type="Rhea" id="RHEA:15641"/>
        <dbReference type="ChEBI" id="CHEBI:15361"/>
        <dbReference type="ChEBI" id="CHEBI:15378"/>
        <dbReference type="ChEBI" id="CHEBI:16452"/>
        <dbReference type="ChEBI" id="CHEBI:16526"/>
        <dbReference type="EC" id="4.1.1.112"/>
    </reaction>
</comment>
<comment type="subunit">
    <text evidence="4">Homotrimer.</text>
</comment>
<dbReference type="EC" id="4.1.1.112" evidence="6"/>
<feature type="binding site" evidence="13">
    <location>
        <position position="106"/>
    </location>
    <ligand>
        <name>Mg(2+)</name>
        <dbReference type="ChEBI" id="CHEBI:18420"/>
    </ligand>
</feature>
<keyword evidence="13" id="KW-0479">Metal-binding</keyword>
<reference evidence="14 15" key="1">
    <citation type="journal article" date="2017" name="Int. J. Syst. Evol. Microbiol.">
        <title>Bacillus notoginsengisoli sp. nov., a novel bacterium isolated from the rhizosphere of Panax notoginseng.</title>
        <authorList>
            <person name="Zhang M.Y."/>
            <person name="Cheng J."/>
            <person name="Cai Y."/>
            <person name="Zhang T.Y."/>
            <person name="Wu Y.Y."/>
            <person name="Manikprabhu D."/>
            <person name="Li W.J."/>
            <person name="Zhang Y.X."/>
        </authorList>
    </citation>
    <scope>NUCLEOTIDE SEQUENCE [LARGE SCALE GENOMIC DNA]</scope>
    <source>
        <strain evidence="14 15">JCM 30743</strain>
    </source>
</reference>
<keyword evidence="13" id="KW-0460">Magnesium</keyword>
<dbReference type="SUPFAM" id="SSF89562">
    <property type="entry name" value="RraA-like"/>
    <property type="match status" value="1"/>
</dbReference>
<dbReference type="Proteomes" id="UP000284416">
    <property type="component" value="Unassembled WGS sequence"/>
</dbReference>
<dbReference type="EC" id="4.1.3.17" evidence="5"/>
<dbReference type="GO" id="GO:0047443">
    <property type="term" value="F:4-hydroxy-4-methyl-2-oxoglutarate aldolase activity"/>
    <property type="evidence" value="ECO:0007669"/>
    <property type="project" value="UniProtKB-EC"/>
</dbReference>
<keyword evidence="15" id="KW-1185">Reference proteome</keyword>
<gene>
    <name evidence="14" type="ORF">D1B31_08610</name>
</gene>
<evidence type="ECO:0000256" key="1">
    <source>
        <dbReference type="ARBA" id="ARBA00001342"/>
    </source>
</evidence>
<comment type="catalytic activity">
    <reaction evidence="1">
        <text>4-hydroxy-4-methyl-2-oxoglutarate = 2 pyruvate</text>
        <dbReference type="Rhea" id="RHEA:22748"/>
        <dbReference type="ChEBI" id="CHEBI:15361"/>
        <dbReference type="ChEBI" id="CHEBI:58276"/>
        <dbReference type="EC" id="4.1.3.17"/>
    </reaction>
</comment>
<proteinExistence type="inferred from homology"/>
<dbReference type="EMBL" id="QWEG01000005">
    <property type="protein sequence ID" value="RHW40999.1"/>
    <property type="molecule type" value="Genomic_DNA"/>
</dbReference>
<feature type="binding site" evidence="13">
    <location>
        <begin position="83"/>
        <end position="86"/>
    </location>
    <ligand>
        <name>substrate</name>
    </ligand>
</feature>
<sequence>MEDIVMKFRDIPTTCVSDVMDGLYNLHSSIKPLKEDYKLAGRAFTVKTPVGDNLAVFKAIREAKPGDILVIDAKGDEYRAMAGDYVVGMAKKIGIAGFVLDGAIRDIVGVKELDLPVFCKATTVASSKKAGFGVLNVPISCGGMTVQPGDIVVGDADGVVVIPQIIEQEILEKSLKKFQEDKETEAIISGDREAIIKHLDQLLGK</sequence>
<evidence type="ECO:0000256" key="5">
    <source>
        <dbReference type="ARBA" id="ARBA00012213"/>
    </source>
</evidence>
<comment type="similarity">
    <text evidence="3">Belongs to the class II aldolase/RraA-like family.</text>
</comment>
<dbReference type="PANTHER" id="PTHR33254">
    <property type="entry name" value="4-HYDROXY-4-METHYL-2-OXOGLUTARATE ALDOLASE 3-RELATED"/>
    <property type="match status" value="1"/>
</dbReference>
<dbReference type="AlphaFoldDB" id="A0A417YUR2"/>
<dbReference type="RefSeq" id="WP_118920375.1">
    <property type="nucleotide sequence ID" value="NZ_QWEG01000005.1"/>
</dbReference>
<evidence type="ECO:0000256" key="6">
    <source>
        <dbReference type="ARBA" id="ARBA00012947"/>
    </source>
</evidence>
<evidence type="ECO:0000256" key="4">
    <source>
        <dbReference type="ARBA" id="ARBA00011233"/>
    </source>
</evidence>
<evidence type="ECO:0000313" key="15">
    <source>
        <dbReference type="Proteomes" id="UP000284416"/>
    </source>
</evidence>
<evidence type="ECO:0000256" key="9">
    <source>
        <dbReference type="ARBA" id="ARBA00029596"/>
    </source>
</evidence>
<dbReference type="Pfam" id="PF03737">
    <property type="entry name" value="RraA-like"/>
    <property type="match status" value="1"/>
</dbReference>
<comment type="cofactor">
    <cofactor evidence="2">
        <name>a divalent metal cation</name>
        <dbReference type="ChEBI" id="CHEBI:60240"/>
    </cofactor>
</comment>
<evidence type="ECO:0000256" key="11">
    <source>
        <dbReference type="ARBA" id="ARBA00032305"/>
    </source>
</evidence>
<comment type="function">
    <text evidence="8">Catalyzes the aldol cleavage of 4-hydroxy-4-methyl-2-oxoglutarate (HMG) into 2 molecules of pyruvate. Also contains a secondary oxaloacetate (OAA) decarboxylase activity due to the common pyruvate enolate transition state formed following C-C bond cleavage in the retro-aldol and decarboxylation reactions.</text>
</comment>